<dbReference type="PANTHER" id="PTHR33086">
    <property type="entry name" value="OS05G0468200 PROTEIN-RELATED"/>
    <property type="match status" value="1"/>
</dbReference>
<keyword evidence="4" id="KW-1185">Reference proteome</keyword>
<organism evidence="3 4">
    <name type="scientific">Eleusine coracana subsp. coracana</name>
    <dbReference type="NCBI Taxonomy" id="191504"/>
    <lineage>
        <taxon>Eukaryota</taxon>
        <taxon>Viridiplantae</taxon>
        <taxon>Streptophyta</taxon>
        <taxon>Embryophyta</taxon>
        <taxon>Tracheophyta</taxon>
        <taxon>Spermatophyta</taxon>
        <taxon>Magnoliopsida</taxon>
        <taxon>Liliopsida</taxon>
        <taxon>Poales</taxon>
        <taxon>Poaceae</taxon>
        <taxon>PACMAD clade</taxon>
        <taxon>Chloridoideae</taxon>
        <taxon>Cynodonteae</taxon>
        <taxon>Eleusininae</taxon>
        <taxon>Eleusine</taxon>
    </lineage>
</organism>
<dbReference type="EMBL" id="BQKI01000001">
    <property type="protein sequence ID" value="GJM84919.1"/>
    <property type="molecule type" value="Genomic_DNA"/>
</dbReference>
<evidence type="ECO:0000313" key="3">
    <source>
        <dbReference type="EMBL" id="GJM84919.1"/>
    </source>
</evidence>
<name>A0AAV5BGS4_ELECO</name>
<dbReference type="PANTHER" id="PTHR33086:SF59">
    <property type="entry name" value="EXPRESSED PROTEIN"/>
    <property type="match status" value="1"/>
</dbReference>
<feature type="domain" description="DUF1618" evidence="2">
    <location>
        <begin position="196"/>
        <end position="317"/>
    </location>
</feature>
<feature type="compositionally biased region" description="Low complexity" evidence="1">
    <location>
        <begin position="361"/>
        <end position="371"/>
    </location>
</feature>
<dbReference type="Pfam" id="PF07762">
    <property type="entry name" value="DUF1618"/>
    <property type="match status" value="1"/>
</dbReference>
<accession>A0AAV5BGS4</accession>
<evidence type="ECO:0000313" key="4">
    <source>
        <dbReference type="Proteomes" id="UP001054889"/>
    </source>
</evidence>
<protein>
    <recommendedName>
        <fullName evidence="2">DUF1618 domain-containing protein</fullName>
    </recommendedName>
</protein>
<dbReference type="Proteomes" id="UP001054889">
    <property type="component" value="Unassembled WGS sequence"/>
</dbReference>
<dbReference type="AlphaFoldDB" id="A0AAV5BGS4"/>
<sequence>MGTPPRPPSPPVRSLAPSPQWVALRRRVQCVPSDDTGLAHGAEFHLALDAPPCLARLAVSPELVATGGDDPYHCSPFVLAADRSGVLLLSGSPGPHAASSYFLCDAVSSTVRRLPERPGSAAGTAGLVVAALDGVRSNFTVAELVPSAARDGGGATLHCLSPDPGVWIQKPLRFPDRVRLPWHSAHAFPHEGKLWWADLSQGLLSCDPFSAAPELRFAPLPAAVRLAKGGDKQRDASRHRCLSLSGGKPRFVVITAHACVPKIKMWTLADAAAGEWTLDHEARLEDVWDDPSYTKTGLPRKRPALALVHPGNPSVVYFFLQEHLFGVDLRTKAVTECALHERDDEGDEAMSSSSSVLGWELPPSLTTSSSGPPLPKQESPATSALDRIANSFYDTYTRVFADMEFEQLTKIALGYGSNKTKKEENKSKVS</sequence>
<dbReference type="InterPro" id="IPR011676">
    <property type="entry name" value="DUF1618"/>
</dbReference>
<evidence type="ECO:0000256" key="1">
    <source>
        <dbReference type="SAM" id="MobiDB-lite"/>
    </source>
</evidence>
<proteinExistence type="predicted"/>
<reference evidence="3" key="2">
    <citation type="submission" date="2021-12" db="EMBL/GenBank/DDBJ databases">
        <title>Resequencing data analysis of finger millet.</title>
        <authorList>
            <person name="Hatakeyama M."/>
            <person name="Aluri S."/>
            <person name="Balachadran M.T."/>
            <person name="Sivarajan S.R."/>
            <person name="Poveda L."/>
            <person name="Shimizu-Inatsugi R."/>
            <person name="Schlapbach R."/>
            <person name="Sreeman S.M."/>
            <person name="Shimizu K.K."/>
        </authorList>
    </citation>
    <scope>NUCLEOTIDE SEQUENCE</scope>
</reference>
<evidence type="ECO:0000259" key="2">
    <source>
        <dbReference type="Pfam" id="PF07762"/>
    </source>
</evidence>
<comment type="caution">
    <text evidence="3">The sequence shown here is derived from an EMBL/GenBank/DDBJ whole genome shotgun (WGS) entry which is preliminary data.</text>
</comment>
<feature type="region of interest" description="Disordered" evidence="1">
    <location>
        <begin position="342"/>
        <end position="382"/>
    </location>
</feature>
<reference evidence="3" key="1">
    <citation type="journal article" date="2018" name="DNA Res.">
        <title>Multiple hybrid de novo genome assembly of finger millet, an orphan allotetraploid crop.</title>
        <authorList>
            <person name="Hatakeyama M."/>
            <person name="Aluri S."/>
            <person name="Balachadran M.T."/>
            <person name="Sivarajan S.R."/>
            <person name="Patrignani A."/>
            <person name="Gruter S."/>
            <person name="Poveda L."/>
            <person name="Shimizu-Inatsugi R."/>
            <person name="Baeten J."/>
            <person name="Francoijs K.J."/>
            <person name="Nataraja K.N."/>
            <person name="Reddy Y.A.N."/>
            <person name="Phadnis S."/>
            <person name="Ravikumar R.L."/>
            <person name="Schlapbach R."/>
            <person name="Sreeman S.M."/>
            <person name="Shimizu K.K."/>
        </authorList>
    </citation>
    <scope>NUCLEOTIDE SEQUENCE</scope>
</reference>
<gene>
    <name evidence="3" type="primary">ga00633</name>
    <name evidence="3" type="ORF">PR202_ga00633</name>
</gene>